<evidence type="ECO:0000313" key="9">
    <source>
        <dbReference type="EMBL" id="KAG8226607.1"/>
    </source>
</evidence>
<reference evidence="9" key="2">
    <citation type="submission" date="2017-10" db="EMBL/GenBank/DDBJ databases">
        <title>Ladona fulva Genome sequencing and assembly.</title>
        <authorList>
            <person name="Murali S."/>
            <person name="Richards S."/>
            <person name="Bandaranaike D."/>
            <person name="Bellair M."/>
            <person name="Blankenburg K."/>
            <person name="Chao H."/>
            <person name="Dinh H."/>
            <person name="Doddapaneni H."/>
            <person name="Dugan-Rocha S."/>
            <person name="Elkadiri S."/>
            <person name="Gnanaolivu R."/>
            <person name="Hernandez B."/>
            <person name="Skinner E."/>
            <person name="Javaid M."/>
            <person name="Lee S."/>
            <person name="Li M."/>
            <person name="Ming W."/>
            <person name="Munidasa M."/>
            <person name="Muniz J."/>
            <person name="Nguyen L."/>
            <person name="Hughes D."/>
            <person name="Osuji N."/>
            <person name="Pu L.-L."/>
            <person name="Puazo M."/>
            <person name="Qu C."/>
            <person name="Quiroz J."/>
            <person name="Raj R."/>
            <person name="Weissenberger G."/>
            <person name="Xin Y."/>
            <person name="Zou X."/>
            <person name="Han Y."/>
            <person name="Worley K."/>
            <person name="Muzny D."/>
            <person name="Gibbs R."/>
        </authorList>
    </citation>
    <scope>NUCLEOTIDE SEQUENCE</scope>
    <source>
        <strain evidence="9">Sampled in the wild</strain>
    </source>
</reference>
<dbReference type="SMART" id="SM00338">
    <property type="entry name" value="BRLZ"/>
    <property type="match status" value="1"/>
</dbReference>
<feature type="compositionally biased region" description="Basic and acidic residues" evidence="7">
    <location>
        <begin position="388"/>
        <end position="410"/>
    </location>
</feature>
<gene>
    <name evidence="9" type="ORF">J437_LFUL007680</name>
</gene>
<dbReference type="InterPro" id="IPR004826">
    <property type="entry name" value="bZIP_Maf"/>
</dbReference>
<dbReference type="CDD" id="cd14698">
    <property type="entry name" value="bZIP_CNC"/>
    <property type="match status" value="1"/>
</dbReference>
<evidence type="ECO:0000256" key="3">
    <source>
        <dbReference type="ARBA" id="ARBA00023159"/>
    </source>
</evidence>
<dbReference type="Gene3D" id="1.10.880.10">
    <property type="entry name" value="Transcription factor, Skn-1-like, DNA-binding domain"/>
    <property type="match status" value="1"/>
</dbReference>
<feature type="compositionally biased region" description="Low complexity" evidence="7">
    <location>
        <begin position="79"/>
        <end position="92"/>
    </location>
</feature>
<reference evidence="9" key="1">
    <citation type="submission" date="2013-04" db="EMBL/GenBank/DDBJ databases">
        <authorList>
            <person name="Qu J."/>
            <person name="Murali S.C."/>
            <person name="Bandaranaike D."/>
            <person name="Bellair M."/>
            <person name="Blankenburg K."/>
            <person name="Chao H."/>
            <person name="Dinh H."/>
            <person name="Doddapaneni H."/>
            <person name="Downs B."/>
            <person name="Dugan-Rocha S."/>
            <person name="Elkadiri S."/>
            <person name="Gnanaolivu R.D."/>
            <person name="Hernandez B."/>
            <person name="Javaid M."/>
            <person name="Jayaseelan J.C."/>
            <person name="Lee S."/>
            <person name="Li M."/>
            <person name="Ming W."/>
            <person name="Munidasa M."/>
            <person name="Muniz J."/>
            <person name="Nguyen L."/>
            <person name="Ongeri F."/>
            <person name="Osuji N."/>
            <person name="Pu L.-L."/>
            <person name="Puazo M."/>
            <person name="Qu C."/>
            <person name="Quiroz J."/>
            <person name="Raj R."/>
            <person name="Weissenberger G."/>
            <person name="Xin Y."/>
            <person name="Zou X."/>
            <person name="Han Y."/>
            <person name="Richards S."/>
            <person name="Worley K."/>
            <person name="Muzny D."/>
            <person name="Gibbs R."/>
        </authorList>
    </citation>
    <scope>NUCLEOTIDE SEQUENCE</scope>
    <source>
        <strain evidence="9">Sampled in the wild</strain>
    </source>
</reference>
<evidence type="ECO:0000256" key="2">
    <source>
        <dbReference type="ARBA" id="ARBA00023125"/>
    </source>
</evidence>
<dbReference type="EMBL" id="KZ308290">
    <property type="protein sequence ID" value="KAG8226607.1"/>
    <property type="molecule type" value="Genomic_DNA"/>
</dbReference>
<keyword evidence="5" id="KW-0539">Nucleus</keyword>
<sequence>MGSALATSMSLNGAGGDNVSGMGNGLDGMGCFKTEPCPMPPTVPTPMHHHMQQHHHLPPNHHHIPNHSSTEFLFYQQNSSSSGASSPSGGAPVTPTFPQPELHHGACSGVPPSADGLLSSILNEEDLQLMDMAVNEGMYTMRMLEGAAGGANIGRGNLSSASSSGGPVDESSDSAVSSMGSDGGEWTEVPSGRGHQHYPVTPMGHNDCHPGGKYRSYEFGFSPSVLPTGPHGFSASEMHGRRSRHDASHLGAGASDGPPVAQKKHHMFGRRYFQEQGPQPSSPESGISGGPPLRSNSPAGGALAPQSSGKYAFGETAGAASPDFPSGGAGAINSPSHPGLRHARHYSLADPVHGESTGLIPGVRDGTTMHNHSYSLPPEGASAPRGPPARDKASSPRHRSLETLSSERDLGPLSHVSSDDGSHSCVEEVAPRRRSHHHVSQQQLSRDEKRARALGVPICVSDIINLPMDEFNERLSKHDLTEAQLGLIRDIRRRGKNKVAAQNCRKRKLDQILSLADEVRRMRERKEKLLRDRETMIEQHRIAKERFSRLYRHALRDPEGRPYSQFEYSLQQSADGTVLLVPRAGGPPPDPQGGHGPGDAPGASGAGTPGRSGV</sequence>
<dbReference type="InterPro" id="IPR047167">
    <property type="entry name" value="NFE2-like"/>
</dbReference>
<keyword evidence="3" id="KW-0010">Activator</keyword>
<feature type="compositionally biased region" description="Low complexity" evidence="7">
    <location>
        <begin position="274"/>
        <end position="292"/>
    </location>
</feature>
<keyword evidence="4" id="KW-0804">Transcription</keyword>
<evidence type="ECO:0000259" key="8">
    <source>
        <dbReference type="PROSITE" id="PS50217"/>
    </source>
</evidence>
<dbReference type="Proteomes" id="UP000792457">
    <property type="component" value="Unassembled WGS sequence"/>
</dbReference>
<dbReference type="AlphaFoldDB" id="A0A8K0K1K6"/>
<dbReference type="GO" id="GO:0005634">
    <property type="term" value="C:nucleus"/>
    <property type="evidence" value="ECO:0007669"/>
    <property type="project" value="TreeGrafter"/>
</dbReference>
<feature type="compositionally biased region" description="Gly residues" evidence="7">
    <location>
        <begin position="593"/>
        <end position="614"/>
    </location>
</feature>
<feature type="region of interest" description="Disordered" evidence="7">
    <location>
        <begin position="42"/>
        <end position="111"/>
    </location>
</feature>
<keyword evidence="10" id="KW-1185">Reference proteome</keyword>
<feature type="region of interest" description="Disordered" evidence="7">
    <location>
        <begin position="158"/>
        <end position="196"/>
    </location>
</feature>
<organism evidence="9 10">
    <name type="scientific">Ladona fulva</name>
    <name type="common">Scarce chaser dragonfly</name>
    <name type="synonym">Libellula fulva</name>
    <dbReference type="NCBI Taxonomy" id="123851"/>
    <lineage>
        <taxon>Eukaryota</taxon>
        <taxon>Metazoa</taxon>
        <taxon>Ecdysozoa</taxon>
        <taxon>Arthropoda</taxon>
        <taxon>Hexapoda</taxon>
        <taxon>Insecta</taxon>
        <taxon>Pterygota</taxon>
        <taxon>Palaeoptera</taxon>
        <taxon>Odonata</taxon>
        <taxon>Epiprocta</taxon>
        <taxon>Anisoptera</taxon>
        <taxon>Libelluloidea</taxon>
        <taxon>Libellulidae</taxon>
        <taxon>Ladona</taxon>
    </lineage>
</organism>
<accession>A0A8K0K1K6</accession>
<keyword evidence="1" id="KW-0805">Transcription regulation</keyword>
<keyword evidence="2" id="KW-0238">DNA-binding</keyword>
<name>A0A8K0K1K6_LADFU</name>
<feature type="domain" description="BZIP" evidence="8">
    <location>
        <begin position="487"/>
        <end position="550"/>
    </location>
</feature>
<evidence type="ECO:0000256" key="5">
    <source>
        <dbReference type="ARBA" id="ARBA00023242"/>
    </source>
</evidence>
<feature type="region of interest" description="Disordered" evidence="7">
    <location>
        <begin position="230"/>
        <end position="448"/>
    </location>
</feature>
<proteinExistence type="predicted"/>
<dbReference type="PROSITE" id="PS00036">
    <property type="entry name" value="BZIP_BASIC"/>
    <property type="match status" value="1"/>
</dbReference>
<evidence type="ECO:0000256" key="4">
    <source>
        <dbReference type="ARBA" id="ARBA00023163"/>
    </source>
</evidence>
<feature type="compositionally biased region" description="Polar residues" evidence="7">
    <location>
        <begin position="68"/>
        <end position="78"/>
    </location>
</feature>
<feature type="region of interest" description="Disordered" evidence="7">
    <location>
        <begin position="577"/>
        <end position="614"/>
    </location>
</feature>
<dbReference type="FunFam" id="1.10.880.10:FF:000004">
    <property type="entry name" value="Nuclear factor, erythroid 2"/>
    <property type="match status" value="1"/>
</dbReference>
<dbReference type="PROSITE" id="PS50217">
    <property type="entry name" value="BZIP"/>
    <property type="match status" value="1"/>
</dbReference>
<dbReference type="Pfam" id="PF03131">
    <property type="entry name" value="bZIP_Maf"/>
    <property type="match status" value="1"/>
</dbReference>
<dbReference type="InterPro" id="IPR008917">
    <property type="entry name" value="TF_DNA-bd_sf"/>
</dbReference>
<evidence type="ECO:0000256" key="6">
    <source>
        <dbReference type="SAM" id="Coils"/>
    </source>
</evidence>
<protein>
    <recommendedName>
        <fullName evidence="8">BZIP domain-containing protein</fullName>
    </recommendedName>
</protein>
<dbReference type="GO" id="GO:0000981">
    <property type="term" value="F:DNA-binding transcription factor activity, RNA polymerase II-specific"/>
    <property type="evidence" value="ECO:0007669"/>
    <property type="project" value="TreeGrafter"/>
</dbReference>
<evidence type="ECO:0000256" key="7">
    <source>
        <dbReference type="SAM" id="MobiDB-lite"/>
    </source>
</evidence>
<dbReference type="GO" id="GO:0000978">
    <property type="term" value="F:RNA polymerase II cis-regulatory region sequence-specific DNA binding"/>
    <property type="evidence" value="ECO:0007669"/>
    <property type="project" value="InterPro"/>
</dbReference>
<dbReference type="PANTHER" id="PTHR24411:SF55">
    <property type="entry name" value="SEGMENTATION PROTEIN CAP'N'COLLAR"/>
    <property type="match status" value="1"/>
</dbReference>
<dbReference type="SUPFAM" id="SSF47454">
    <property type="entry name" value="A DNA-binding domain in eukaryotic transcription factors"/>
    <property type="match status" value="1"/>
</dbReference>
<evidence type="ECO:0000313" key="10">
    <source>
        <dbReference type="Proteomes" id="UP000792457"/>
    </source>
</evidence>
<feature type="compositionally biased region" description="Basic residues" evidence="7">
    <location>
        <begin position="47"/>
        <end position="65"/>
    </location>
</feature>
<feature type="coiled-coil region" evidence="6">
    <location>
        <begin position="512"/>
        <end position="539"/>
    </location>
</feature>
<keyword evidence="6" id="KW-0175">Coiled coil</keyword>
<dbReference type="OrthoDB" id="7458135at2759"/>
<dbReference type="InterPro" id="IPR004827">
    <property type="entry name" value="bZIP"/>
</dbReference>
<feature type="compositionally biased region" description="Basic and acidic residues" evidence="7">
    <location>
        <begin position="417"/>
        <end position="431"/>
    </location>
</feature>
<evidence type="ECO:0000256" key="1">
    <source>
        <dbReference type="ARBA" id="ARBA00023015"/>
    </source>
</evidence>
<comment type="caution">
    <text evidence="9">The sequence shown here is derived from an EMBL/GenBank/DDBJ whole genome shotgun (WGS) entry which is preliminary data.</text>
</comment>
<dbReference type="PANTHER" id="PTHR24411">
    <property type="entry name" value="NUCLEAR FACTOR ERYTHROID 2-RELATED FACTOR"/>
    <property type="match status" value="1"/>
</dbReference>